<evidence type="ECO:0000313" key="4">
    <source>
        <dbReference type="Proteomes" id="UP000034444"/>
    </source>
</evidence>
<dbReference type="OrthoDB" id="9798154at2"/>
<evidence type="ECO:0000259" key="2">
    <source>
        <dbReference type="Pfam" id="PF13501"/>
    </source>
</evidence>
<accession>A0A7U4M218</accession>
<dbReference type="RefSeq" id="WP_046551519.1">
    <property type="nucleotide sequence ID" value="NZ_CP011308.1"/>
</dbReference>
<dbReference type="KEGG" id="slh:YH65_08725"/>
<feature type="signal peptide" evidence="1">
    <location>
        <begin position="1"/>
        <end position="26"/>
    </location>
</feature>
<dbReference type="InterPro" id="IPR016568">
    <property type="entry name" value="Sulphur_oxidation_SoxY"/>
</dbReference>
<gene>
    <name evidence="3" type="ORF">YH65_08725</name>
</gene>
<keyword evidence="4" id="KW-1185">Reference proteome</keyword>
<dbReference type="NCBIfam" id="TIGR04488">
    <property type="entry name" value="SoxY_true_GGCGG"/>
    <property type="match status" value="1"/>
</dbReference>
<keyword evidence="1" id="KW-0732">Signal</keyword>
<organism evidence="3 4">
    <name type="scientific">Sulfurovum lithotrophicum</name>
    <dbReference type="NCBI Taxonomy" id="206403"/>
    <lineage>
        <taxon>Bacteria</taxon>
        <taxon>Pseudomonadati</taxon>
        <taxon>Campylobacterota</taxon>
        <taxon>Epsilonproteobacteria</taxon>
        <taxon>Campylobacterales</taxon>
        <taxon>Sulfurovaceae</taxon>
        <taxon>Sulfurovum</taxon>
    </lineage>
</organism>
<dbReference type="AlphaFoldDB" id="A0A7U4M218"/>
<name>A0A7U4M218_9BACT</name>
<dbReference type="PIRSF" id="PIRSF010312">
    <property type="entry name" value="Sulphur_oxidation_SoxY"/>
    <property type="match status" value="1"/>
</dbReference>
<feature type="chain" id="PRO_5030675848" evidence="1">
    <location>
        <begin position="27"/>
        <end position="159"/>
    </location>
</feature>
<reference evidence="3 4" key="1">
    <citation type="submission" date="2015-04" db="EMBL/GenBank/DDBJ databases">
        <title>Complete genome sequence of Sulfurovum lithotrophicum ATCC BAA-797T.</title>
        <authorList>
            <person name="Ahn J."/>
            <person name="Park G."/>
            <person name="Jeon W."/>
            <person name="Jang Y."/>
            <person name="Jang M."/>
            <person name="Lee H."/>
            <person name="Lee H."/>
        </authorList>
    </citation>
    <scope>NUCLEOTIDE SEQUENCE [LARGE SCALE GENOMIC DNA]</scope>
    <source>
        <strain evidence="4">ATCC BAA-797 / 42BKT</strain>
    </source>
</reference>
<evidence type="ECO:0000256" key="1">
    <source>
        <dbReference type="SAM" id="SignalP"/>
    </source>
</evidence>
<dbReference type="InterPro" id="IPR032711">
    <property type="entry name" value="SoxY"/>
</dbReference>
<sequence length="159" mass="16397">MKRRSFIKSIAAVSAVVATVTPAVLMAEEAKKAVPKGPNALSVEAAIDAITGGKGAKESDKVKLTVPEIAENGAVVPVKVNVDYPMEEGNYVKAIHVLAAKNGNSRCVDVMLTPANGKAYFATRIKLGSTQEVIGVAELSDGTFIKAAKSVKVTIGGCG</sequence>
<dbReference type="EMBL" id="CP011308">
    <property type="protein sequence ID" value="AKF25448.1"/>
    <property type="molecule type" value="Genomic_DNA"/>
</dbReference>
<feature type="domain" description="Ig-like SoxY" evidence="2">
    <location>
        <begin position="49"/>
        <end position="158"/>
    </location>
</feature>
<protein>
    <submittedName>
        <fullName evidence="3">Sulfur oxidation protein SoxY</fullName>
    </submittedName>
</protein>
<dbReference type="Proteomes" id="UP000034444">
    <property type="component" value="Chromosome"/>
</dbReference>
<reference evidence="4" key="2">
    <citation type="journal article" date="2017" name="Stand. Genomic Sci.">
        <title>Complete genome sequence of the sulfur-oxidizing chemolithoautotrophic Sulfurovum lithotrophicum 42BKTT.</title>
        <authorList>
            <person name="Jeon W."/>
            <person name="Priscilla L."/>
            <person name="Park G."/>
            <person name="Lee H."/>
            <person name="Lee N."/>
            <person name="Lee D."/>
            <person name="Kwon H."/>
            <person name="Ahn I."/>
            <person name="Lee C."/>
            <person name="Lee H."/>
            <person name="Ahn J."/>
        </authorList>
    </citation>
    <scope>NUCLEOTIDE SEQUENCE [LARGE SCALE GENOMIC DNA]</scope>
    <source>
        <strain evidence="4">ATCC BAA-797 / 42BKT</strain>
    </source>
</reference>
<dbReference type="Gene3D" id="2.60.40.2470">
    <property type="entry name" value="SoxY domain"/>
    <property type="match status" value="1"/>
</dbReference>
<dbReference type="Pfam" id="PF13501">
    <property type="entry name" value="SoxY"/>
    <property type="match status" value="1"/>
</dbReference>
<dbReference type="InterPro" id="IPR038162">
    <property type="entry name" value="SoxY_sf"/>
</dbReference>
<evidence type="ECO:0000313" key="3">
    <source>
        <dbReference type="EMBL" id="AKF25448.1"/>
    </source>
</evidence>
<proteinExistence type="predicted"/>